<evidence type="ECO:0000313" key="6">
    <source>
        <dbReference type="EMBL" id="KAJ4813103.1"/>
    </source>
</evidence>
<reference evidence="6" key="1">
    <citation type="submission" date="2022-08" db="EMBL/GenBank/DDBJ databases">
        <authorList>
            <person name="Marques A."/>
        </authorList>
    </citation>
    <scope>NUCLEOTIDE SEQUENCE</scope>
    <source>
        <strain evidence="6">RhyPub2mFocal</strain>
        <tissue evidence="6">Leaves</tissue>
    </source>
</reference>
<dbReference type="FunFam" id="2.170.260.10:FF:000001">
    <property type="entry name" value="Protein argonaute-2"/>
    <property type="match status" value="1"/>
</dbReference>
<dbReference type="Pfam" id="PF08699">
    <property type="entry name" value="ArgoL1"/>
    <property type="match status" value="1"/>
</dbReference>
<gene>
    <name evidence="6" type="ORF">LUZ62_025669</name>
</gene>
<dbReference type="InterPro" id="IPR036397">
    <property type="entry name" value="RNaseH_sf"/>
</dbReference>
<dbReference type="PROSITE" id="PS50822">
    <property type="entry name" value="PIWI"/>
    <property type="match status" value="1"/>
</dbReference>
<evidence type="ECO:0000259" key="4">
    <source>
        <dbReference type="PROSITE" id="PS50821"/>
    </source>
</evidence>
<dbReference type="GO" id="GO:0031047">
    <property type="term" value="P:regulatory ncRNA-mediated gene silencing"/>
    <property type="evidence" value="ECO:0007669"/>
    <property type="project" value="UniProtKB-KW"/>
</dbReference>
<dbReference type="SUPFAM" id="SSF53098">
    <property type="entry name" value="Ribonuclease H-like"/>
    <property type="match status" value="1"/>
</dbReference>
<dbReference type="InterPro" id="IPR014811">
    <property type="entry name" value="ArgoL1"/>
</dbReference>
<evidence type="ECO:0000256" key="2">
    <source>
        <dbReference type="ARBA" id="ARBA00023158"/>
    </source>
</evidence>
<sequence length="1074" mass="118754">MMEEVAVVVETYGGYLPRGRGSSGGGQRPFLSQVAALCQRNALSLHFLLIHCQFVTSHSLLSLISLQFLLQSSFSPLFFSISVKMYRGGGRGGGRDGRGGGRGGGGRRGGGDGGYAPRGRGSSAGGSYASSGRGTYAPSGYTPSDVASLAGEIKRSLFLTEQPDVGSGSGADVAVAESAVAVPSSLPPASSKALVHAPRPGSGTVGAKCRVRANHFLVQVAENNLYHYDVSITPEAKSRGTNRAVMAELIAVHKDSFFGGKLPAYDGRKSIYTAGSLPFESKDFVVKLKDKEKDKDKDKEKKGKLRDDKEYKVTIRYAGRADLALLQLFLHGKLRDLPQEAIQALDVVLRESPSLNYTIVSRSFFSPLLGPRGDIGDGLECWKGYYQSLRPTQMGLSLNIDISATAFYQPMPVVEFAKSCLNIQDTSKALSDKDRVKLKKALRGLRVEATHRKDMVQRYKISGITTIPMCNLMFPVDEQGTSISVVDYFRERYNCNLRYTAWPCLQSGNENRPTYLPMEVCNIVEGQKFSKKLNDRQVTGLLRATCQRPSDRESSIANMVRHNDYNNDKYAKEFGIKVTDQLITVDARVLPAPTLKYSEYGREKTCIPGVGQWNMIGKKMVHGATVEKWTCVSFSRLRLEEVRRFCDDLVQMCNTIGMKFNRQPTIDFRLERSDRIEMTLRNIHRDCQDLNMLLVILPEFSGSYGKIKRVCETELGIVSQCCLPKNILKGNKQYLENVALKINVKVGGTNTFLESTLLRNGPDRNPFLTDKPTIIFGADVTHPPPGEDSSPSIAAVVASMDWPTATKYKGLVCAQQHRQEIISDLFTEKLDPQKGTVYGGMIRELLIAFLRATKMKPARIIFYRDGVSEGQFNHVLLYEMDSIRKACQSLEDGYLPKVTFVVVQKRHHTRLFPEVHGRRDMTDRSGNILPGTVVDKMICHPSEFDFYLCSHAGIQGTSRPTHYHVLFDENGYSADAIQVMTNNLCYTYARCTRSVSVVPPAYYAHLAAFRARYYVEGDNIGEVEEGPGSGGNGPGGSALVSARTGGGAKTRDKPLEIKPLPKVKENVKEVMFYC</sequence>
<dbReference type="Gene3D" id="2.170.260.10">
    <property type="entry name" value="paz domain"/>
    <property type="match status" value="1"/>
</dbReference>
<dbReference type="CDD" id="cd02846">
    <property type="entry name" value="PAZ_argonaute_like"/>
    <property type="match status" value="1"/>
</dbReference>
<dbReference type="Pfam" id="PF16486">
    <property type="entry name" value="ArgoN"/>
    <property type="match status" value="1"/>
</dbReference>
<dbReference type="Pfam" id="PF02170">
    <property type="entry name" value="PAZ"/>
    <property type="match status" value="1"/>
</dbReference>
<feature type="compositionally biased region" description="Gly residues" evidence="3">
    <location>
        <begin position="1027"/>
        <end position="1036"/>
    </location>
</feature>
<dbReference type="FunFam" id="3.30.420.10:FF:000013">
    <property type="entry name" value="protein argonaute 10-like"/>
    <property type="match status" value="1"/>
</dbReference>
<dbReference type="Pfam" id="PF16487">
    <property type="entry name" value="ArgoMid"/>
    <property type="match status" value="1"/>
</dbReference>
<dbReference type="Pfam" id="PF02171">
    <property type="entry name" value="Piwi"/>
    <property type="match status" value="1"/>
</dbReference>
<keyword evidence="7" id="KW-1185">Reference proteome</keyword>
<dbReference type="SUPFAM" id="SSF101690">
    <property type="entry name" value="PAZ domain"/>
    <property type="match status" value="1"/>
</dbReference>
<feature type="compositionally biased region" description="Gly residues" evidence="3">
    <location>
        <begin position="100"/>
        <end position="116"/>
    </location>
</feature>
<dbReference type="EMBL" id="JAMFTS010000001">
    <property type="protein sequence ID" value="KAJ4813103.1"/>
    <property type="molecule type" value="Genomic_DNA"/>
</dbReference>
<comment type="caution">
    <text evidence="6">The sequence shown here is derived from an EMBL/GenBank/DDBJ whole genome shotgun (WGS) entry which is preliminary data.</text>
</comment>
<dbReference type="PANTHER" id="PTHR22891">
    <property type="entry name" value="EUKARYOTIC TRANSLATION INITIATION FACTOR 2C"/>
    <property type="match status" value="1"/>
</dbReference>
<dbReference type="SMART" id="SM01163">
    <property type="entry name" value="DUF1785"/>
    <property type="match status" value="1"/>
</dbReference>
<protein>
    <submittedName>
        <fullName evidence="6">Argonaute protein</fullName>
    </submittedName>
</protein>
<dbReference type="InterPro" id="IPR003100">
    <property type="entry name" value="PAZ_dom"/>
</dbReference>
<feature type="domain" description="Piwi" evidence="5">
    <location>
        <begin position="692"/>
        <end position="1016"/>
    </location>
</feature>
<dbReference type="InterPro" id="IPR032472">
    <property type="entry name" value="ArgoL2"/>
</dbReference>
<dbReference type="AlphaFoldDB" id="A0AAV8H5I5"/>
<dbReference type="InterPro" id="IPR003165">
    <property type="entry name" value="Piwi"/>
</dbReference>
<proteinExistence type="inferred from homology"/>
<dbReference type="Gene3D" id="3.30.420.10">
    <property type="entry name" value="Ribonuclease H-like superfamily/Ribonuclease H"/>
    <property type="match status" value="1"/>
</dbReference>
<dbReference type="PROSITE" id="PS50821">
    <property type="entry name" value="PAZ"/>
    <property type="match status" value="1"/>
</dbReference>
<dbReference type="SMART" id="SM00949">
    <property type="entry name" value="PAZ"/>
    <property type="match status" value="1"/>
</dbReference>
<dbReference type="SMART" id="SM00950">
    <property type="entry name" value="Piwi"/>
    <property type="match status" value="1"/>
</dbReference>
<accession>A0AAV8H5I5</accession>
<dbReference type="CDD" id="cd04657">
    <property type="entry name" value="Piwi_ago-like"/>
    <property type="match status" value="1"/>
</dbReference>
<dbReference type="Gene3D" id="3.40.50.2300">
    <property type="match status" value="1"/>
</dbReference>
<dbReference type="Pfam" id="PF16488">
    <property type="entry name" value="ArgoL2"/>
    <property type="match status" value="1"/>
</dbReference>
<feature type="domain" description="PAZ" evidence="4">
    <location>
        <begin position="412"/>
        <end position="525"/>
    </location>
</feature>
<evidence type="ECO:0000313" key="7">
    <source>
        <dbReference type="Proteomes" id="UP001140206"/>
    </source>
</evidence>
<dbReference type="FunFam" id="3.40.50.2300:FF:000110">
    <property type="entry name" value="Argonaute 10"/>
    <property type="match status" value="1"/>
</dbReference>
<evidence type="ECO:0000256" key="1">
    <source>
        <dbReference type="ARBA" id="ARBA00008201"/>
    </source>
</evidence>
<dbReference type="InterPro" id="IPR012337">
    <property type="entry name" value="RNaseH-like_sf"/>
</dbReference>
<comment type="similarity">
    <text evidence="1">Belongs to the argonaute family. Ago subfamily.</text>
</comment>
<feature type="compositionally biased region" description="Low complexity" evidence="3">
    <location>
        <begin position="117"/>
        <end position="130"/>
    </location>
</feature>
<dbReference type="InterPro" id="IPR045246">
    <property type="entry name" value="Piwi_ago-like"/>
</dbReference>
<dbReference type="InterPro" id="IPR036085">
    <property type="entry name" value="PAZ_dom_sf"/>
</dbReference>
<dbReference type="InterPro" id="IPR032474">
    <property type="entry name" value="Argonaute_N"/>
</dbReference>
<feature type="region of interest" description="Disordered" evidence="3">
    <location>
        <begin position="90"/>
        <end position="130"/>
    </location>
</feature>
<dbReference type="Proteomes" id="UP001140206">
    <property type="component" value="Chromosome 1"/>
</dbReference>
<dbReference type="InterPro" id="IPR032473">
    <property type="entry name" value="Argonaute_Mid_dom"/>
</dbReference>
<evidence type="ECO:0000259" key="5">
    <source>
        <dbReference type="PROSITE" id="PS50822"/>
    </source>
</evidence>
<name>A0AAV8H5I5_9POAL</name>
<organism evidence="6 7">
    <name type="scientific">Rhynchospora pubera</name>
    <dbReference type="NCBI Taxonomy" id="906938"/>
    <lineage>
        <taxon>Eukaryota</taxon>
        <taxon>Viridiplantae</taxon>
        <taxon>Streptophyta</taxon>
        <taxon>Embryophyta</taxon>
        <taxon>Tracheophyta</taxon>
        <taxon>Spermatophyta</taxon>
        <taxon>Magnoliopsida</taxon>
        <taxon>Liliopsida</taxon>
        <taxon>Poales</taxon>
        <taxon>Cyperaceae</taxon>
        <taxon>Cyperoideae</taxon>
        <taxon>Rhynchosporeae</taxon>
        <taxon>Rhynchospora</taxon>
    </lineage>
</organism>
<dbReference type="GO" id="GO:0003723">
    <property type="term" value="F:RNA binding"/>
    <property type="evidence" value="ECO:0007669"/>
    <property type="project" value="InterPro"/>
</dbReference>
<feature type="region of interest" description="Disordered" evidence="3">
    <location>
        <begin position="1024"/>
        <end position="1054"/>
    </location>
</feature>
<keyword evidence="2" id="KW-0943">RNA-mediated gene silencing</keyword>
<evidence type="ECO:0000256" key="3">
    <source>
        <dbReference type="SAM" id="MobiDB-lite"/>
    </source>
</evidence>